<feature type="domain" description="AAA+ ATPase" evidence="9">
    <location>
        <begin position="379"/>
        <end position="519"/>
    </location>
</feature>
<dbReference type="InterPro" id="IPR000897">
    <property type="entry name" value="SRP54_GTPase_dom"/>
</dbReference>
<feature type="region of interest" description="Disordered" evidence="8">
    <location>
        <begin position="136"/>
        <end position="170"/>
    </location>
</feature>
<dbReference type="Pfam" id="PF00448">
    <property type="entry name" value="SRP54"/>
    <property type="match status" value="1"/>
</dbReference>
<evidence type="ECO:0000259" key="9">
    <source>
        <dbReference type="SMART" id="SM00382"/>
    </source>
</evidence>
<dbReference type="Proteomes" id="UP000008983">
    <property type="component" value="Unassembled WGS sequence"/>
</dbReference>
<dbReference type="GO" id="GO:0005047">
    <property type="term" value="F:signal recognition particle binding"/>
    <property type="evidence" value="ECO:0007669"/>
    <property type="project" value="InterPro"/>
</dbReference>
<organism evidence="12 13">
    <name type="scientific">Ichthyophthirius multifiliis</name>
    <name type="common">White spot disease agent</name>
    <name type="synonym">Ich</name>
    <dbReference type="NCBI Taxonomy" id="5932"/>
    <lineage>
        <taxon>Eukaryota</taxon>
        <taxon>Sar</taxon>
        <taxon>Alveolata</taxon>
        <taxon>Ciliophora</taxon>
        <taxon>Intramacronucleata</taxon>
        <taxon>Oligohymenophorea</taxon>
        <taxon>Hymenostomatida</taxon>
        <taxon>Ophryoglenina</taxon>
        <taxon>Ichthyophthirius</taxon>
    </lineage>
</organism>
<dbReference type="InterPro" id="IPR042101">
    <property type="entry name" value="SRP54_N_sf"/>
</dbReference>
<dbReference type="GO" id="GO:0005525">
    <property type="term" value="F:GTP binding"/>
    <property type="evidence" value="ECO:0007669"/>
    <property type="project" value="UniProtKB-KW"/>
</dbReference>
<keyword evidence="13" id="KW-1185">Reference proteome</keyword>
<comment type="subcellular location">
    <subcellularLocation>
        <location evidence="1">Endoplasmic reticulum membrane</location>
        <topology evidence="1">Peripheral membrane protein</topology>
        <orientation evidence="1">Cytoplasmic side</orientation>
    </subcellularLocation>
</comment>
<protein>
    <submittedName>
        <fullName evidence="12">Signal recognition particle receptor, putative</fullName>
        <ecNumber evidence="12">2.7.1.21</ecNumber>
    </submittedName>
</protein>
<keyword evidence="5" id="KW-0342">GTP-binding</keyword>
<evidence type="ECO:0000256" key="1">
    <source>
        <dbReference type="ARBA" id="ARBA00004397"/>
    </source>
</evidence>
<feature type="domain" description="Signal recognition particle SRP54 helical bundle" evidence="11">
    <location>
        <begin position="278"/>
        <end position="359"/>
    </location>
</feature>
<dbReference type="GO" id="GO:0005785">
    <property type="term" value="C:signal recognition particle receptor complex"/>
    <property type="evidence" value="ECO:0007669"/>
    <property type="project" value="InterPro"/>
</dbReference>
<dbReference type="Pfam" id="PF02881">
    <property type="entry name" value="SRP54_N"/>
    <property type="match status" value="1"/>
</dbReference>
<dbReference type="EMBL" id="GL984220">
    <property type="protein sequence ID" value="EGR28659.1"/>
    <property type="molecule type" value="Genomic_DNA"/>
</dbReference>
<keyword evidence="4" id="KW-0256">Endoplasmic reticulum</keyword>
<evidence type="ECO:0000313" key="13">
    <source>
        <dbReference type="Proteomes" id="UP000008983"/>
    </source>
</evidence>
<dbReference type="PANTHER" id="PTHR43134">
    <property type="entry name" value="SIGNAL RECOGNITION PARTICLE RECEPTOR SUBUNIT ALPHA"/>
    <property type="match status" value="1"/>
</dbReference>
<dbReference type="SMART" id="SM00382">
    <property type="entry name" value="AAA"/>
    <property type="match status" value="1"/>
</dbReference>
<comment type="similarity">
    <text evidence="2">Belongs to the GTP-binding SRP family.</text>
</comment>
<dbReference type="SMART" id="SM00962">
    <property type="entry name" value="SRP54"/>
    <property type="match status" value="1"/>
</dbReference>
<dbReference type="InterPro" id="IPR011012">
    <property type="entry name" value="Longin-like_dom_sf"/>
</dbReference>
<dbReference type="InParanoid" id="G0R1I6"/>
<dbReference type="SUPFAM" id="SSF47364">
    <property type="entry name" value="Domain of the SRP/SRP receptor G-proteins"/>
    <property type="match status" value="1"/>
</dbReference>
<dbReference type="EC" id="2.7.1.21" evidence="12"/>
<dbReference type="SMART" id="SM00963">
    <property type="entry name" value="SRP54_N"/>
    <property type="match status" value="1"/>
</dbReference>
<accession>G0R1I6</accession>
<dbReference type="FunFam" id="3.40.50.300:FF:000188">
    <property type="entry name" value="signal recognition particle receptor subunit alpha"/>
    <property type="match status" value="1"/>
</dbReference>
<proteinExistence type="inferred from homology"/>
<dbReference type="OrthoDB" id="1727884at2759"/>
<keyword evidence="7 12" id="KW-0675">Receptor</keyword>
<keyword evidence="12" id="KW-0808">Transferase</keyword>
<dbReference type="GeneID" id="14904742"/>
<dbReference type="OMA" id="HLGWIDK"/>
<dbReference type="InterPro" id="IPR013822">
    <property type="entry name" value="Signal_recog_particl_SRP54_hlx"/>
</dbReference>
<dbReference type="GO" id="GO:0004797">
    <property type="term" value="F:thymidine kinase activity"/>
    <property type="evidence" value="ECO:0007669"/>
    <property type="project" value="UniProtKB-EC"/>
</dbReference>
<evidence type="ECO:0000256" key="7">
    <source>
        <dbReference type="ARBA" id="ARBA00023170"/>
    </source>
</evidence>
<dbReference type="InterPro" id="IPR003593">
    <property type="entry name" value="AAA+_ATPase"/>
</dbReference>
<evidence type="ECO:0000256" key="4">
    <source>
        <dbReference type="ARBA" id="ARBA00022824"/>
    </source>
</evidence>
<dbReference type="GO" id="GO:0003924">
    <property type="term" value="F:GTPase activity"/>
    <property type="evidence" value="ECO:0007669"/>
    <property type="project" value="InterPro"/>
</dbReference>
<dbReference type="FunCoup" id="G0R1I6">
    <property type="interactions" value="276"/>
</dbReference>
<evidence type="ECO:0000259" key="11">
    <source>
        <dbReference type="SMART" id="SM00963"/>
    </source>
</evidence>
<evidence type="ECO:0000256" key="2">
    <source>
        <dbReference type="ARBA" id="ARBA00008531"/>
    </source>
</evidence>
<dbReference type="AlphaFoldDB" id="G0R1I6"/>
<name>G0R1I6_ICHMU</name>
<reference evidence="12 13" key="1">
    <citation type="submission" date="2011-07" db="EMBL/GenBank/DDBJ databases">
        <authorList>
            <person name="Coyne R."/>
            <person name="Brami D."/>
            <person name="Johnson J."/>
            <person name="Hostetler J."/>
            <person name="Hannick L."/>
            <person name="Clark T."/>
            <person name="Cassidy-Hanley D."/>
            <person name="Inman J."/>
        </authorList>
    </citation>
    <scope>NUCLEOTIDE SEQUENCE [LARGE SCALE GENOMIC DNA]</scope>
    <source>
        <strain evidence="12 13">G5</strain>
    </source>
</reference>
<dbReference type="SUPFAM" id="SSF64356">
    <property type="entry name" value="SNARE-like"/>
    <property type="match status" value="1"/>
</dbReference>
<gene>
    <name evidence="12" type="ORF">IMG5_170810</name>
</gene>
<dbReference type="InterPro" id="IPR027417">
    <property type="entry name" value="P-loop_NTPase"/>
</dbReference>
<dbReference type="Gene3D" id="3.30.450.60">
    <property type="match status" value="1"/>
</dbReference>
<dbReference type="CDD" id="cd14826">
    <property type="entry name" value="SR_alpha_SRX"/>
    <property type="match status" value="1"/>
</dbReference>
<keyword evidence="6" id="KW-0472">Membrane</keyword>
<keyword evidence="3" id="KW-0547">Nucleotide-binding</keyword>
<evidence type="ECO:0000256" key="8">
    <source>
        <dbReference type="SAM" id="MobiDB-lite"/>
    </source>
</evidence>
<dbReference type="RefSeq" id="XP_004029895.1">
    <property type="nucleotide sequence ID" value="XM_004029847.1"/>
</dbReference>
<evidence type="ECO:0000256" key="3">
    <source>
        <dbReference type="ARBA" id="ARBA00022741"/>
    </source>
</evidence>
<dbReference type="InterPro" id="IPR036225">
    <property type="entry name" value="SRP/SRP_N"/>
</dbReference>
<dbReference type="GO" id="GO:0006614">
    <property type="term" value="P:SRP-dependent cotranslational protein targeting to membrane"/>
    <property type="evidence" value="ECO:0007669"/>
    <property type="project" value="InterPro"/>
</dbReference>
<dbReference type="GO" id="GO:0006886">
    <property type="term" value="P:intracellular protein transport"/>
    <property type="evidence" value="ECO:0007669"/>
    <property type="project" value="InterPro"/>
</dbReference>
<dbReference type="PANTHER" id="PTHR43134:SF1">
    <property type="entry name" value="SIGNAL RECOGNITION PARTICLE RECEPTOR SUBUNIT ALPHA"/>
    <property type="match status" value="1"/>
</dbReference>
<dbReference type="STRING" id="857967.G0R1I6"/>
<dbReference type="Pfam" id="PF04086">
    <property type="entry name" value="SRP-alpha_N"/>
    <property type="match status" value="1"/>
</dbReference>
<dbReference type="Gene3D" id="3.40.50.300">
    <property type="entry name" value="P-loop containing nucleotide triphosphate hydrolases"/>
    <property type="match status" value="1"/>
</dbReference>
<sequence>MIELICIFTTGGIILFQQQFSTLKSDLVDNLIKKNLINDRSSEKSYLYDSYRVMWKSNTDKKLIFMIAYGELQHLQYADVLLKLIEATYINEYFSQIIIKNNIIKSFPKFDEGFQQAVQTWQNHIRKEKLQKGMKTFEQTQKGQEIETKKKKKTSTKISTTSKYETNNENYDEKDNKRMAKKAEKNTIQKSTVVVENTEENASSSKIKKSKEKAIGTSQKIKKSTLQGLDFSHANKEEDIKKFQDQYLGGDDQHIKGFYDLNDLSSDEDEQNIKKRGFFASLSNSLKQLTGSKVLDAQDLQPVLEKFKDQLMSRNVAEQIAQQLCDSIKQNLLKTKSQAFTTLYKTVKESLQEAISKILTPKTNIDIISEALSAREKGKPYIITFIGVNGVGKSTNLAKVAYLFKTQGFSVMLAACDNFRAGAVEQIKTHGRCLNIPVYDKGYREEPADIAFQAIREATMKKIDILLIDTAGRMQDNEPLMKQLSKLVVMNNPDLILFIGEAVVGNDGTDQLMKFNKALVDLSPKENIKEIDGIILSKFDIVEDKVGAALSMTYNTGKPIVFCGVGQKYPHLKKLNVRTVVHALLN</sequence>
<dbReference type="Gene3D" id="1.20.120.140">
    <property type="entry name" value="Signal recognition particle SRP54, nucleotide-binding domain"/>
    <property type="match status" value="1"/>
</dbReference>
<dbReference type="CDD" id="cd17876">
    <property type="entry name" value="SRalpha_C"/>
    <property type="match status" value="1"/>
</dbReference>
<evidence type="ECO:0000259" key="10">
    <source>
        <dbReference type="SMART" id="SM00962"/>
    </source>
</evidence>
<dbReference type="InterPro" id="IPR007222">
    <property type="entry name" value="Sig_recog_particle_rcpt_asu_N"/>
</dbReference>
<evidence type="ECO:0000313" key="12">
    <source>
        <dbReference type="EMBL" id="EGR28659.1"/>
    </source>
</evidence>
<dbReference type="SUPFAM" id="SSF52540">
    <property type="entry name" value="P-loop containing nucleoside triphosphate hydrolases"/>
    <property type="match status" value="1"/>
</dbReference>
<feature type="domain" description="SRP54-type proteins GTP-binding" evidence="10">
    <location>
        <begin position="380"/>
        <end position="586"/>
    </location>
</feature>
<dbReference type="eggNOG" id="KOG0781">
    <property type="taxonomic scope" value="Eukaryota"/>
</dbReference>
<evidence type="ECO:0000256" key="6">
    <source>
        <dbReference type="ARBA" id="ARBA00023136"/>
    </source>
</evidence>
<evidence type="ECO:0000256" key="5">
    <source>
        <dbReference type="ARBA" id="ARBA00023134"/>
    </source>
</evidence>